<protein>
    <submittedName>
        <fullName evidence="7">Motility protein B</fullName>
    </submittedName>
</protein>
<gene>
    <name evidence="7" type="primary">motB</name>
    <name evidence="7" type="ORF">TRL7639_03577</name>
</gene>
<dbReference type="EMBL" id="FWFO01000003">
    <property type="protein sequence ID" value="SLN63530.1"/>
    <property type="molecule type" value="Genomic_DNA"/>
</dbReference>
<keyword evidence="3 5" id="KW-0472">Membrane</keyword>
<dbReference type="AlphaFoldDB" id="A0A1Y5TGY1"/>
<name>A0A1Y5TGY1_9RHOB</name>
<dbReference type="GO" id="GO:0016020">
    <property type="term" value="C:membrane"/>
    <property type="evidence" value="ECO:0007669"/>
    <property type="project" value="UniProtKB-SubCell"/>
</dbReference>
<dbReference type="InterPro" id="IPR050330">
    <property type="entry name" value="Bact_OuterMem_StrucFunc"/>
</dbReference>
<accession>A0A1Y5TGY1</accession>
<dbReference type="SUPFAM" id="SSF103088">
    <property type="entry name" value="OmpA-like"/>
    <property type="match status" value="1"/>
</dbReference>
<dbReference type="Pfam" id="PF13677">
    <property type="entry name" value="MotB_plug"/>
    <property type="match status" value="1"/>
</dbReference>
<evidence type="ECO:0000256" key="3">
    <source>
        <dbReference type="ARBA" id="ARBA00023136"/>
    </source>
</evidence>
<evidence type="ECO:0000313" key="8">
    <source>
        <dbReference type="Proteomes" id="UP000193077"/>
    </source>
</evidence>
<dbReference type="OrthoDB" id="7170686at2"/>
<feature type="transmembrane region" description="Helical" evidence="5">
    <location>
        <begin position="30"/>
        <end position="49"/>
    </location>
</feature>
<dbReference type="PANTHER" id="PTHR30329:SF21">
    <property type="entry name" value="LIPOPROTEIN YIAD-RELATED"/>
    <property type="match status" value="1"/>
</dbReference>
<dbReference type="RefSeq" id="WP_085797211.1">
    <property type="nucleotide sequence ID" value="NZ_FWFO01000003.1"/>
</dbReference>
<reference evidence="7 8" key="1">
    <citation type="submission" date="2017-03" db="EMBL/GenBank/DDBJ databases">
        <authorList>
            <person name="Afonso C.L."/>
            <person name="Miller P.J."/>
            <person name="Scott M.A."/>
            <person name="Spackman E."/>
            <person name="Goraichik I."/>
            <person name="Dimitrov K.M."/>
            <person name="Suarez D.L."/>
            <person name="Swayne D.E."/>
        </authorList>
    </citation>
    <scope>NUCLEOTIDE SEQUENCE [LARGE SCALE GENOMIC DNA]</scope>
    <source>
        <strain evidence="7 8">CECT 7639</strain>
    </source>
</reference>
<evidence type="ECO:0000259" key="6">
    <source>
        <dbReference type="Pfam" id="PF13677"/>
    </source>
</evidence>
<evidence type="ECO:0000256" key="4">
    <source>
        <dbReference type="SAM" id="MobiDB-lite"/>
    </source>
</evidence>
<sequence>MGAQTNAAPVIIKRKKVVGGDGHHGGAWKVAYADFVTAMMAFFMLMWLLNATTEKQRKGLADYFSPSVPLNPVSGGGNGAFGGDNMFSEQTMAMNGTGASNRFRSDGNKARGSTGVDKQGGDNAPNEQFTTLEAALMGRGGESLVSKETLKHIVTRVTDEGLIVELFSTEGDPLFEEHTDRPTPLMKELARLVVRHSGLVSNGIAIGGHIRAHPVVLADSPVWELSTARAARTRTLFEGLGLDEERIKRVTGHADRKLTAKNPMGARNDRIEIIYLRDQ</sequence>
<keyword evidence="2 5" id="KW-0812">Transmembrane</keyword>
<keyword evidence="8" id="KW-1185">Reference proteome</keyword>
<evidence type="ECO:0000256" key="1">
    <source>
        <dbReference type="ARBA" id="ARBA00004370"/>
    </source>
</evidence>
<organism evidence="7 8">
    <name type="scientific">Falsiruegeria litorea R37</name>
    <dbReference type="NCBI Taxonomy" id="1200284"/>
    <lineage>
        <taxon>Bacteria</taxon>
        <taxon>Pseudomonadati</taxon>
        <taxon>Pseudomonadota</taxon>
        <taxon>Alphaproteobacteria</taxon>
        <taxon>Rhodobacterales</taxon>
        <taxon>Roseobacteraceae</taxon>
        <taxon>Falsiruegeria</taxon>
    </lineage>
</organism>
<dbReference type="Proteomes" id="UP000193077">
    <property type="component" value="Unassembled WGS sequence"/>
</dbReference>
<proteinExistence type="predicted"/>
<evidence type="ECO:0000256" key="2">
    <source>
        <dbReference type="ARBA" id="ARBA00022692"/>
    </source>
</evidence>
<feature type="region of interest" description="Disordered" evidence="4">
    <location>
        <begin position="100"/>
        <end position="125"/>
    </location>
</feature>
<dbReference type="PANTHER" id="PTHR30329">
    <property type="entry name" value="STATOR ELEMENT OF FLAGELLAR MOTOR COMPLEX"/>
    <property type="match status" value="1"/>
</dbReference>
<dbReference type="InterPro" id="IPR036737">
    <property type="entry name" value="OmpA-like_sf"/>
</dbReference>
<feature type="domain" description="Motility protein B-like N-terminal" evidence="6">
    <location>
        <begin position="14"/>
        <end position="66"/>
    </location>
</feature>
<evidence type="ECO:0000313" key="7">
    <source>
        <dbReference type="EMBL" id="SLN63530.1"/>
    </source>
</evidence>
<dbReference type="InterPro" id="IPR025713">
    <property type="entry name" value="MotB-like_N_dom"/>
</dbReference>
<evidence type="ECO:0000256" key="5">
    <source>
        <dbReference type="SAM" id="Phobius"/>
    </source>
</evidence>
<dbReference type="Gene3D" id="3.30.1330.60">
    <property type="entry name" value="OmpA-like domain"/>
    <property type="match status" value="1"/>
</dbReference>
<keyword evidence="5" id="KW-1133">Transmembrane helix</keyword>
<comment type="subcellular location">
    <subcellularLocation>
        <location evidence="1">Membrane</location>
    </subcellularLocation>
</comment>